<keyword evidence="1" id="KW-0808">Transferase</keyword>
<dbReference type="EMBL" id="SSTE01020676">
    <property type="protein sequence ID" value="KAA0033769.1"/>
    <property type="molecule type" value="Genomic_DNA"/>
</dbReference>
<keyword evidence="2" id="KW-0548">Nucleotidyltransferase</keyword>
<evidence type="ECO:0000313" key="9">
    <source>
        <dbReference type="EMBL" id="TYK22366.1"/>
    </source>
</evidence>
<evidence type="ECO:0000256" key="1">
    <source>
        <dbReference type="ARBA" id="ARBA00022679"/>
    </source>
</evidence>
<dbReference type="OrthoDB" id="1426770at2759"/>
<evidence type="ECO:0000313" key="11">
    <source>
        <dbReference type="Proteomes" id="UP000321947"/>
    </source>
</evidence>
<dbReference type="Pfam" id="PF17917">
    <property type="entry name" value="RT_RNaseH"/>
    <property type="match status" value="1"/>
</dbReference>
<evidence type="ECO:0000256" key="2">
    <source>
        <dbReference type="ARBA" id="ARBA00022695"/>
    </source>
</evidence>
<dbReference type="PANTHER" id="PTHR48475:SF1">
    <property type="entry name" value="RNASE H TYPE-1 DOMAIN-CONTAINING PROTEIN"/>
    <property type="match status" value="1"/>
</dbReference>
<evidence type="ECO:0000256" key="4">
    <source>
        <dbReference type="ARBA" id="ARBA00022759"/>
    </source>
</evidence>
<dbReference type="GO" id="GO:0004519">
    <property type="term" value="F:endonuclease activity"/>
    <property type="evidence" value="ECO:0007669"/>
    <property type="project" value="UniProtKB-KW"/>
</dbReference>
<protein>
    <recommendedName>
        <fullName evidence="7">Reverse transcriptase RNase H-like domain-containing protein</fullName>
    </recommendedName>
</protein>
<feature type="domain" description="Reverse transcriptase RNase H-like" evidence="7">
    <location>
        <begin position="63"/>
        <end position="137"/>
    </location>
</feature>
<evidence type="ECO:0000313" key="8">
    <source>
        <dbReference type="EMBL" id="KAA0033769.1"/>
    </source>
</evidence>
<keyword evidence="3" id="KW-0540">Nuclease</keyword>
<dbReference type="SUPFAM" id="SSF56672">
    <property type="entry name" value="DNA/RNA polymerases"/>
    <property type="match status" value="1"/>
</dbReference>
<dbReference type="GO" id="GO:0003964">
    <property type="term" value="F:RNA-directed DNA polymerase activity"/>
    <property type="evidence" value="ECO:0007669"/>
    <property type="project" value="UniProtKB-KW"/>
</dbReference>
<evidence type="ECO:0000256" key="6">
    <source>
        <dbReference type="ARBA" id="ARBA00022918"/>
    </source>
</evidence>
<evidence type="ECO:0000256" key="3">
    <source>
        <dbReference type="ARBA" id="ARBA00022722"/>
    </source>
</evidence>
<dbReference type="PANTHER" id="PTHR48475">
    <property type="entry name" value="RIBONUCLEASE H"/>
    <property type="match status" value="1"/>
</dbReference>
<reference evidence="10 11" key="1">
    <citation type="submission" date="2019-08" db="EMBL/GenBank/DDBJ databases">
        <title>Draft genome sequences of two oriental melons (Cucumis melo L. var makuwa).</title>
        <authorList>
            <person name="Kwon S.-Y."/>
        </authorList>
    </citation>
    <scope>NUCLEOTIDE SEQUENCE [LARGE SCALE GENOMIC DNA]</scope>
    <source>
        <strain evidence="11">cv. Chang Bougi</strain>
        <strain evidence="10">cv. SW 3</strain>
        <tissue evidence="9">Leaf</tissue>
    </source>
</reference>
<gene>
    <name evidence="9" type="ORF">E5676_scaffold1428G00890</name>
    <name evidence="8" type="ORF">E6C27_scaffold142G00220</name>
</gene>
<accession>A0A5D3DFJ6</accession>
<dbReference type="InterPro" id="IPR043502">
    <property type="entry name" value="DNA/RNA_pol_sf"/>
</dbReference>
<dbReference type="Proteomes" id="UP000321393">
    <property type="component" value="Unassembled WGS sequence"/>
</dbReference>
<dbReference type="AlphaFoldDB" id="A0A5D3DFJ6"/>
<comment type="caution">
    <text evidence="9">The sequence shown here is derived from an EMBL/GenBank/DDBJ whole genome shotgun (WGS) entry which is preliminary data.</text>
</comment>
<keyword evidence="4" id="KW-0255">Endonuclease</keyword>
<evidence type="ECO:0000256" key="5">
    <source>
        <dbReference type="ARBA" id="ARBA00022801"/>
    </source>
</evidence>
<evidence type="ECO:0000259" key="7">
    <source>
        <dbReference type="Pfam" id="PF17917"/>
    </source>
</evidence>
<dbReference type="Proteomes" id="UP000321947">
    <property type="component" value="Unassembled WGS sequence"/>
</dbReference>
<dbReference type="InterPro" id="IPR041373">
    <property type="entry name" value="RT_RNaseH"/>
</dbReference>
<dbReference type="GO" id="GO:0016787">
    <property type="term" value="F:hydrolase activity"/>
    <property type="evidence" value="ECO:0007669"/>
    <property type="project" value="UniProtKB-KW"/>
</dbReference>
<dbReference type="EMBL" id="SSTD01005075">
    <property type="protein sequence ID" value="TYK22366.1"/>
    <property type="molecule type" value="Genomic_DNA"/>
</dbReference>
<sequence>MVDATTRHEALSFMLNQIRMALSDKENDSFQDSKGNILLQLVQVNRDDWLTFEGNVFRRIVGARGREGKERDLYYLNRTLVGAEVNYSPIEKMCLALFFAIDKMRHYMQTFTVHLVAKADPIKYVLSKSIISGHLAKRAVLRQ</sequence>
<name>A0A5D3DFJ6_CUCMM</name>
<keyword evidence="5" id="KW-0378">Hydrolase</keyword>
<keyword evidence="6" id="KW-0695">RNA-directed DNA polymerase</keyword>
<evidence type="ECO:0000313" key="10">
    <source>
        <dbReference type="Proteomes" id="UP000321393"/>
    </source>
</evidence>
<organism evidence="9 11">
    <name type="scientific">Cucumis melo var. makuwa</name>
    <name type="common">Oriental melon</name>
    <dbReference type="NCBI Taxonomy" id="1194695"/>
    <lineage>
        <taxon>Eukaryota</taxon>
        <taxon>Viridiplantae</taxon>
        <taxon>Streptophyta</taxon>
        <taxon>Embryophyta</taxon>
        <taxon>Tracheophyta</taxon>
        <taxon>Spermatophyta</taxon>
        <taxon>Magnoliopsida</taxon>
        <taxon>eudicotyledons</taxon>
        <taxon>Gunneridae</taxon>
        <taxon>Pentapetalae</taxon>
        <taxon>rosids</taxon>
        <taxon>fabids</taxon>
        <taxon>Cucurbitales</taxon>
        <taxon>Cucurbitaceae</taxon>
        <taxon>Benincaseae</taxon>
        <taxon>Cucumis</taxon>
    </lineage>
</organism>
<proteinExistence type="predicted"/>